<proteinExistence type="inferred from homology"/>
<keyword evidence="4" id="KW-0233">DNA recombination</keyword>
<feature type="domain" description="Tyr recombinase" evidence="7">
    <location>
        <begin position="186"/>
        <end position="401"/>
    </location>
</feature>
<evidence type="ECO:0000256" key="3">
    <source>
        <dbReference type="ARBA" id="ARBA00023125"/>
    </source>
</evidence>
<dbReference type="InterPro" id="IPR044068">
    <property type="entry name" value="CB"/>
</dbReference>
<evidence type="ECO:0000313" key="10">
    <source>
        <dbReference type="Proteomes" id="UP000240317"/>
    </source>
</evidence>
<reference evidence="9 10" key="1">
    <citation type="submission" date="2018-03" db="EMBL/GenBank/DDBJ databases">
        <title>Draft genome of Deinococcus sp. OD32.</title>
        <authorList>
            <person name="Wang X.-P."/>
            <person name="Du Z.-J."/>
        </authorList>
    </citation>
    <scope>NUCLEOTIDE SEQUENCE [LARGE SCALE GENOMIC DNA]</scope>
    <source>
        <strain evidence="9 10">OD32</strain>
    </source>
</reference>
<dbReference type="InterPro" id="IPR050090">
    <property type="entry name" value="Tyrosine_recombinase_XerCD"/>
</dbReference>
<dbReference type="GO" id="GO:0006310">
    <property type="term" value="P:DNA recombination"/>
    <property type="evidence" value="ECO:0007669"/>
    <property type="project" value="UniProtKB-KW"/>
</dbReference>
<evidence type="ECO:0000259" key="7">
    <source>
        <dbReference type="PROSITE" id="PS51898"/>
    </source>
</evidence>
<dbReference type="AlphaFoldDB" id="A0A2T3W668"/>
<dbReference type="InterPro" id="IPR011010">
    <property type="entry name" value="DNA_brk_join_enz"/>
</dbReference>
<evidence type="ECO:0000256" key="6">
    <source>
        <dbReference type="SAM" id="MobiDB-lite"/>
    </source>
</evidence>
<evidence type="ECO:0000259" key="8">
    <source>
        <dbReference type="PROSITE" id="PS51900"/>
    </source>
</evidence>
<dbReference type="Proteomes" id="UP000240317">
    <property type="component" value="Unassembled WGS sequence"/>
</dbReference>
<dbReference type="InterPro" id="IPR004107">
    <property type="entry name" value="Integrase_SAM-like_N"/>
</dbReference>
<dbReference type="EMBL" id="PYSV01000012">
    <property type="protein sequence ID" value="PTA67378.1"/>
    <property type="molecule type" value="Genomic_DNA"/>
</dbReference>
<evidence type="ECO:0000256" key="1">
    <source>
        <dbReference type="ARBA" id="ARBA00008857"/>
    </source>
</evidence>
<keyword evidence="10" id="KW-1185">Reference proteome</keyword>
<evidence type="ECO:0000313" key="9">
    <source>
        <dbReference type="EMBL" id="PTA67378.1"/>
    </source>
</evidence>
<keyword evidence="2" id="KW-0229">DNA integration</keyword>
<dbReference type="GO" id="GO:0003677">
    <property type="term" value="F:DNA binding"/>
    <property type="evidence" value="ECO:0007669"/>
    <property type="project" value="UniProtKB-UniRule"/>
</dbReference>
<gene>
    <name evidence="9" type="ORF">C8263_12435</name>
</gene>
<dbReference type="PROSITE" id="PS51900">
    <property type="entry name" value="CB"/>
    <property type="match status" value="1"/>
</dbReference>
<dbReference type="GO" id="GO:0015074">
    <property type="term" value="P:DNA integration"/>
    <property type="evidence" value="ECO:0007669"/>
    <property type="project" value="UniProtKB-KW"/>
</dbReference>
<feature type="region of interest" description="Disordered" evidence="6">
    <location>
        <begin position="1"/>
        <end position="32"/>
    </location>
</feature>
<dbReference type="InterPro" id="IPR002104">
    <property type="entry name" value="Integrase_catalytic"/>
</dbReference>
<dbReference type="InterPro" id="IPR010998">
    <property type="entry name" value="Integrase_recombinase_N"/>
</dbReference>
<protein>
    <recommendedName>
        <fullName evidence="11">Site-specific integrase</fullName>
    </recommendedName>
</protein>
<accession>A0A2T3W668</accession>
<evidence type="ECO:0000256" key="5">
    <source>
        <dbReference type="PROSITE-ProRule" id="PRU01248"/>
    </source>
</evidence>
<dbReference type="PANTHER" id="PTHR30349">
    <property type="entry name" value="PHAGE INTEGRASE-RELATED"/>
    <property type="match status" value="1"/>
</dbReference>
<evidence type="ECO:0008006" key="11">
    <source>
        <dbReference type="Google" id="ProtNLM"/>
    </source>
</evidence>
<feature type="domain" description="Core-binding (CB)" evidence="8">
    <location>
        <begin position="82"/>
        <end position="165"/>
    </location>
</feature>
<dbReference type="Gene3D" id="1.10.150.130">
    <property type="match status" value="1"/>
</dbReference>
<dbReference type="Pfam" id="PF00589">
    <property type="entry name" value="Phage_integrase"/>
    <property type="match status" value="1"/>
</dbReference>
<evidence type="ECO:0000256" key="4">
    <source>
        <dbReference type="ARBA" id="ARBA00023172"/>
    </source>
</evidence>
<keyword evidence="3 5" id="KW-0238">DNA-binding</keyword>
<dbReference type="Pfam" id="PF14659">
    <property type="entry name" value="Phage_int_SAM_3"/>
    <property type="match status" value="1"/>
</dbReference>
<dbReference type="PROSITE" id="PS51898">
    <property type="entry name" value="TYR_RECOMBINASE"/>
    <property type="match status" value="1"/>
</dbReference>
<dbReference type="Gene3D" id="1.10.443.10">
    <property type="entry name" value="Intergrase catalytic core"/>
    <property type="match status" value="1"/>
</dbReference>
<dbReference type="SUPFAM" id="SSF56349">
    <property type="entry name" value="DNA breaking-rejoining enzymes"/>
    <property type="match status" value="1"/>
</dbReference>
<organism evidence="9 10">
    <name type="scientific">Deinococcus arcticus</name>
    <dbReference type="NCBI Taxonomy" id="2136176"/>
    <lineage>
        <taxon>Bacteria</taxon>
        <taxon>Thermotogati</taxon>
        <taxon>Deinococcota</taxon>
        <taxon>Deinococci</taxon>
        <taxon>Deinococcales</taxon>
        <taxon>Deinococcaceae</taxon>
        <taxon>Deinococcus</taxon>
    </lineage>
</organism>
<sequence length="406" mass="45974">MPSLLRRNGMAKRANGEGTISRRKDSNGKTKGWRVGVTIGKKEDGSQKRRWISGKTQGEMQEKLRALQSDLHQGTLADTDRMTVADFLNQWVAHKEREGIKPNTVQSYRDTVNRYITPKIGRVKLEKLRPLDIEHMLTSLRGDDKSASLLAYTLRVLKMALQQAVRWQMLPRNVADSVRAPKIERKEMEVWDRVQVAHFLKVTEPHPLHAAFYLALMTGMRRGELVGLKWEDVDLDRARLTVKNNLVEVIGAPVEGKTRLKKATMSSVRLEVSTPKSKASRRTIVLSKGTVQKLREQQARQEAWRQHAGEAWTERGFVFTTVTGDLVWPSALAKAYTSLVKEAGVPPIRFHDMRHTAASLMISVGIPPKTVSERLGHSDVAFTLRTYTHLYDAQREEAAFDIADLV</sequence>
<name>A0A2T3W668_9DEIO</name>
<comment type="similarity">
    <text evidence="1">Belongs to the 'phage' integrase family.</text>
</comment>
<comment type="caution">
    <text evidence="9">The sequence shown here is derived from an EMBL/GenBank/DDBJ whole genome shotgun (WGS) entry which is preliminary data.</text>
</comment>
<evidence type="ECO:0000256" key="2">
    <source>
        <dbReference type="ARBA" id="ARBA00022908"/>
    </source>
</evidence>
<dbReference type="InterPro" id="IPR013762">
    <property type="entry name" value="Integrase-like_cat_sf"/>
</dbReference>
<dbReference type="CDD" id="cd01189">
    <property type="entry name" value="INT_ICEBs1_C_like"/>
    <property type="match status" value="1"/>
</dbReference>
<dbReference type="PANTHER" id="PTHR30349:SF64">
    <property type="entry name" value="PROPHAGE INTEGRASE INTD-RELATED"/>
    <property type="match status" value="1"/>
</dbReference>